<name>A0ABX9DXM2_9PSEU</name>
<dbReference type="RefSeq" id="WP_146772103.1">
    <property type="nucleotide sequence ID" value="NZ_QLTT01000019.1"/>
</dbReference>
<evidence type="ECO:0000256" key="1">
    <source>
        <dbReference type="SAM" id="MobiDB-lite"/>
    </source>
</evidence>
<gene>
    <name evidence="2" type="ORF">C8D87_1199</name>
</gene>
<organism evidence="2 3">
    <name type="scientific">Lentzea atacamensis</name>
    <dbReference type="NCBI Taxonomy" id="531938"/>
    <lineage>
        <taxon>Bacteria</taxon>
        <taxon>Bacillati</taxon>
        <taxon>Actinomycetota</taxon>
        <taxon>Actinomycetes</taxon>
        <taxon>Pseudonocardiales</taxon>
        <taxon>Pseudonocardiaceae</taxon>
        <taxon>Lentzea</taxon>
    </lineage>
</organism>
<dbReference type="Proteomes" id="UP000248714">
    <property type="component" value="Unassembled WGS sequence"/>
</dbReference>
<sequence>MNVWGDRGETRSLFKDLRTTGLVKTVRNETDAPAGSKSGTAAQVGELVITGAFSTATVATPGRMITAYTGRTKARSVIWQDSGREADLIGVSEKEQLALVELLADERDDPSSVVSGAGRRGSPPPPARPHWASWSARTPSAATGCGAPTVR</sequence>
<comment type="caution">
    <text evidence="2">The sequence shown here is derived from an EMBL/GenBank/DDBJ whole genome shotgun (WGS) entry which is preliminary data.</text>
</comment>
<feature type="region of interest" description="Disordered" evidence="1">
    <location>
        <begin position="107"/>
        <end position="151"/>
    </location>
</feature>
<evidence type="ECO:0000313" key="3">
    <source>
        <dbReference type="Proteomes" id="UP000248714"/>
    </source>
</evidence>
<keyword evidence="3" id="KW-1185">Reference proteome</keyword>
<reference evidence="2 3" key="1">
    <citation type="submission" date="2018-06" db="EMBL/GenBank/DDBJ databases">
        <title>Genomic Encyclopedia of Type Strains, Phase IV (KMG-IV): sequencing the most valuable type-strain genomes for metagenomic binning, comparative biology and taxonomic classification.</title>
        <authorList>
            <person name="Goeker M."/>
        </authorList>
    </citation>
    <scope>NUCLEOTIDE SEQUENCE [LARGE SCALE GENOMIC DNA]</scope>
    <source>
        <strain evidence="2 3">DSM 45479</strain>
    </source>
</reference>
<dbReference type="EMBL" id="QLTT01000019">
    <property type="protein sequence ID" value="RAS57944.1"/>
    <property type="molecule type" value="Genomic_DNA"/>
</dbReference>
<feature type="compositionally biased region" description="Low complexity" evidence="1">
    <location>
        <begin position="111"/>
        <end position="121"/>
    </location>
</feature>
<proteinExistence type="predicted"/>
<accession>A0ABX9DXM2</accession>
<protein>
    <submittedName>
        <fullName evidence="2">Uncharacterized protein</fullName>
    </submittedName>
</protein>
<evidence type="ECO:0000313" key="2">
    <source>
        <dbReference type="EMBL" id="RAS57944.1"/>
    </source>
</evidence>